<dbReference type="InterPro" id="IPR000225">
    <property type="entry name" value="Armadillo"/>
</dbReference>
<dbReference type="PANTHER" id="PTHR46700:SF1">
    <property type="entry name" value="ARM REPEAT SUPERFAMILY PROTEIN"/>
    <property type="match status" value="1"/>
</dbReference>
<feature type="domain" description="U-box" evidence="2">
    <location>
        <begin position="47"/>
        <end position="315"/>
    </location>
</feature>
<dbReference type="Pfam" id="PF25598">
    <property type="entry name" value="ARM_PUB"/>
    <property type="match status" value="1"/>
</dbReference>
<dbReference type="InterPro" id="IPR011989">
    <property type="entry name" value="ARM-like"/>
</dbReference>
<accession>D5ADE7</accession>
<dbReference type="PROSITE" id="PS50176">
    <property type="entry name" value="ARM_REPEAT"/>
    <property type="match status" value="3"/>
</dbReference>
<dbReference type="FunFam" id="1.25.10.10:FF:000300">
    <property type="entry name" value="U-box domain-containing protein 4"/>
    <property type="match status" value="1"/>
</dbReference>
<feature type="repeat" description="ARM" evidence="1">
    <location>
        <begin position="70"/>
        <end position="112"/>
    </location>
</feature>
<dbReference type="OMA" id="IDGEDRC"/>
<feature type="repeat" description="ARM" evidence="1">
    <location>
        <begin position="112"/>
        <end position="154"/>
    </location>
</feature>
<dbReference type="SUPFAM" id="SSF48371">
    <property type="entry name" value="ARM repeat"/>
    <property type="match status" value="1"/>
</dbReference>
<evidence type="ECO:0000256" key="1">
    <source>
        <dbReference type="PROSITE-ProRule" id="PRU00259"/>
    </source>
</evidence>
<feature type="repeat" description="ARM" evidence="1">
    <location>
        <begin position="194"/>
        <end position="238"/>
    </location>
</feature>
<name>D5ADE7_PICSI</name>
<protein>
    <recommendedName>
        <fullName evidence="2">U-box domain-containing protein</fullName>
    </recommendedName>
</protein>
<sequence length="386" mass="41665">MADEEEQKAEYGSEKDWVNNRRSKESMQDVLWSLLYGAHGDVDVRIRAAKEIRRLTKTSAKSRAYLAAAGVIVPLVSMLKSANLEAKEAAVLALLNLAVGNERNKVRIVKAGAIPTLVELLQSENANLRESVVAAILTLSASAINKPIIGVSGVIPLLVEMLTSGSIQGKVDAVMALYNLSTYTDNLLPILAAGAVPPLIWLLKDCKKTSKFSEKMTALLESLLALEEGRTAVVKEEGGILALVEAVEDGSPQSREHAVGALLNLCQANIGEHRQAILKEGVIPGLLELTVQGTSKAQQRARILLQLLRDSSTQRNSSSNVLESIVHDIASHIDGVEQGSATAKQMLSEMVHLSMEKSMKQLQQRALLSIPPQISRSNRLPEAPSK</sequence>
<dbReference type="AlphaFoldDB" id="D5ADE7"/>
<reference evidence="3" key="1">
    <citation type="submission" date="2010-04" db="EMBL/GenBank/DDBJ databases">
        <authorList>
            <person name="Reid K.E."/>
            <person name="Liao N."/>
            <person name="Chan S."/>
            <person name="Docking R."/>
            <person name="Taylor G."/>
            <person name="Moore R."/>
            <person name="Mayo M."/>
            <person name="Munro S."/>
            <person name="King J."/>
            <person name="Yanchuk A."/>
            <person name="Holt R."/>
            <person name="Jones S."/>
            <person name="Marra M."/>
            <person name="Ritland C.E."/>
            <person name="Ritland K."/>
            <person name="Bohlmann J."/>
        </authorList>
    </citation>
    <scope>NUCLEOTIDE SEQUENCE</scope>
    <source>
        <tissue evidence="3">Bud</tissue>
    </source>
</reference>
<evidence type="ECO:0000313" key="3">
    <source>
        <dbReference type="EMBL" id="ADE77566.1"/>
    </source>
</evidence>
<evidence type="ECO:0000259" key="2">
    <source>
        <dbReference type="Pfam" id="PF25598"/>
    </source>
</evidence>
<dbReference type="SMART" id="SM00185">
    <property type="entry name" value="ARM"/>
    <property type="match status" value="5"/>
</dbReference>
<dbReference type="EMBL" id="BT124304">
    <property type="protein sequence ID" value="ADE77566.1"/>
    <property type="molecule type" value="mRNA"/>
</dbReference>
<organism evidence="3">
    <name type="scientific">Picea sitchensis</name>
    <name type="common">Sitka spruce</name>
    <name type="synonym">Pinus sitchensis</name>
    <dbReference type="NCBI Taxonomy" id="3332"/>
    <lineage>
        <taxon>Eukaryota</taxon>
        <taxon>Viridiplantae</taxon>
        <taxon>Streptophyta</taxon>
        <taxon>Embryophyta</taxon>
        <taxon>Tracheophyta</taxon>
        <taxon>Spermatophyta</taxon>
        <taxon>Pinopsida</taxon>
        <taxon>Pinidae</taxon>
        <taxon>Conifers I</taxon>
        <taxon>Pinales</taxon>
        <taxon>Pinaceae</taxon>
        <taxon>Picea</taxon>
    </lineage>
</organism>
<dbReference type="InterPro" id="IPR016024">
    <property type="entry name" value="ARM-type_fold"/>
</dbReference>
<dbReference type="Gene3D" id="1.25.10.10">
    <property type="entry name" value="Leucine-rich Repeat Variant"/>
    <property type="match status" value="2"/>
</dbReference>
<proteinExistence type="evidence at transcript level"/>
<dbReference type="PANTHER" id="PTHR46700">
    <property type="entry name" value="ARM REPEAT SUPERFAMILY PROTEIN"/>
    <property type="match status" value="1"/>
</dbReference>
<dbReference type="InterPro" id="IPR058678">
    <property type="entry name" value="ARM_PUB"/>
</dbReference>